<evidence type="ECO:0000256" key="3">
    <source>
        <dbReference type="PIRSR" id="PIRSR036514-1"/>
    </source>
</evidence>
<evidence type="ECO:0000256" key="5">
    <source>
        <dbReference type="RuleBase" id="RU003616"/>
    </source>
</evidence>
<evidence type="ECO:0000313" key="8">
    <source>
        <dbReference type="Proteomes" id="UP001162156"/>
    </source>
</evidence>
<dbReference type="AlphaFoldDB" id="A0AAV8ZI81"/>
<comment type="caution">
    <text evidence="7">The sequence shown here is derived from an EMBL/GenBank/DDBJ whole genome shotgun (WGS) entry which is preliminary data.</text>
</comment>
<reference evidence="7" key="1">
    <citation type="journal article" date="2023" name="Insect Mol. Biol.">
        <title>Genome sequencing provides insights into the evolution of gene families encoding plant cell wall-degrading enzymes in longhorned beetles.</title>
        <authorList>
            <person name="Shin N.R."/>
            <person name="Okamura Y."/>
            <person name="Kirsch R."/>
            <person name="Pauchet Y."/>
        </authorList>
    </citation>
    <scope>NUCLEOTIDE SEQUENCE</scope>
    <source>
        <strain evidence="7">RBIC_L_NR</strain>
    </source>
</reference>
<dbReference type="InterPro" id="IPR008978">
    <property type="entry name" value="HSP20-like_chaperone"/>
</dbReference>
<dbReference type="GO" id="GO:0042026">
    <property type="term" value="P:protein refolding"/>
    <property type="evidence" value="ECO:0007669"/>
    <property type="project" value="TreeGrafter"/>
</dbReference>
<keyword evidence="3" id="KW-0479">Metal-binding</keyword>
<dbReference type="InterPro" id="IPR055269">
    <property type="entry name" value="Alpha-crystallin/HSP_16"/>
</dbReference>
<dbReference type="GO" id="GO:0009408">
    <property type="term" value="P:response to heat"/>
    <property type="evidence" value="ECO:0007669"/>
    <property type="project" value="UniProtKB-ARBA"/>
</dbReference>
<dbReference type="CDD" id="cd06526">
    <property type="entry name" value="metazoan_ACD"/>
    <property type="match status" value="1"/>
</dbReference>
<dbReference type="GO" id="GO:0005737">
    <property type="term" value="C:cytoplasm"/>
    <property type="evidence" value="ECO:0007669"/>
    <property type="project" value="TreeGrafter"/>
</dbReference>
<evidence type="ECO:0000259" key="6">
    <source>
        <dbReference type="PROSITE" id="PS01031"/>
    </source>
</evidence>
<dbReference type="GO" id="GO:0005634">
    <property type="term" value="C:nucleus"/>
    <property type="evidence" value="ECO:0007669"/>
    <property type="project" value="TreeGrafter"/>
</dbReference>
<dbReference type="InterPro" id="IPR002068">
    <property type="entry name" value="A-crystallin/Hsp20_dom"/>
</dbReference>
<accession>A0AAV8ZI81</accession>
<dbReference type="PANTHER" id="PTHR45640:SF13">
    <property type="entry name" value="HEAT SHOCK PROTEIN 22-RELATED"/>
    <property type="match status" value="1"/>
</dbReference>
<dbReference type="Pfam" id="PF00011">
    <property type="entry name" value="HSP20"/>
    <property type="match status" value="1"/>
</dbReference>
<evidence type="ECO:0000256" key="1">
    <source>
        <dbReference type="ARBA" id="ARBA00023016"/>
    </source>
</evidence>
<evidence type="ECO:0000256" key="2">
    <source>
        <dbReference type="PIRNR" id="PIRNR036514"/>
    </source>
</evidence>
<comment type="similarity">
    <text evidence="2 4 5">Belongs to the small heat shock protein (HSP20) family.</text>
</comment>
<feature type="binding site" evidence="3">
    <location>
        <position position="94"/>
    </location>
    <ligand>
        <name>Zn(2+)</name>
        <dbReference type="ChEBI" id="CHEBI:29105"/>
        <label>1</label>
    </ligand>
</feature>
<keyword evidence="8" id="KW-1185">Reference proteome</keyword>
<feature type="binding site" evidence="3">
    <location>
        <position position="92"/>
    </location>
    <ligand>
        <name>Zn(2+)</name>
        <dbReference type="ChEBI" id="CHEBI:29105"/>
        <label>1</label>
    </ligand>
</feature>
<organism evidence="7 8">
    <name type="scientific">Rhamnusium bicolor</name>
    <dbReference type="NCBI Taxonomy" id="1586634"/>
    <lineage>
        <taxon>Eukaryota</taxon>
        <taxon>Metazoa</taxon>
        <taxon>Ecdysozoa</taxon>
        <taxon>Arthropoda</taxon>
        <taxon>Hexapoda</taxon>
        <taxon>Insecta</taxon>
        <taxon>Pterygota</taxon>
        <taxon>Neoptera</taxon>
        <taxon>Endopterygota</taxon>
        <taxon>Coleoptera</taxon>
        <taxon>Polyphaga</taxon>
        <taxon>Cucujiformia</taxon>
        <taxon>Chrysomeloidea</taxon>
        <taxon>Cerambycidae</taxon>
        <taxon>Lepturinae</taxon>
        <taxon>Rhagiini</taxon>
        <taxon>Rhamnusium</taxon>
    </lineage>
</organism>
<protein>
    <recommendedName>
        <fullName evidence="6">SHSP domain-containing protein</fullName>
    </recommendedName>
</protein>
<feature type="domain" description="SHSP" evidence="6">
    <location>
        <begin position="40"/>
        <end position="153"/>
    </location>
</feature>
<dbReference type="PIRSF" id="PIRSF036514">
    <property type="entry name" value="Sm_HSP_B1"/>
    <property type="match status" value="1"/>
</dbReference>
<sequence>MSLLPLVLRDMLRPLRMLENQMRLTDELIYPTIYRINRPRYATDYDEDLVRGDSVIQDKEKFQLKLDVQNFKPEEISVKTLNGNAIQIEAKHEEKHDDDKGYISRELVRRFILPKGHDLKSVVSSLSPDGVLTITAPRKVEELEEKVIPITHEDSEKGKSNEPK</sequence>
<dbReference type="PROSITE" id="PS01031">
    <property type="entry name" value="SHSP"/>
    <property type="match status" value="1"/>
</dbReference>
<dbReference type="GO" id="GO:0046872">
    <property type="term" value="F:metal ion binding"/>
    <property type="evidence" value="ECO:0007669"/>
    <property type="project" value="UniProtKB-KW"/>
</dbReference>
<keyword evidence="3" id="KW-0862">Zinc</keyword>
<dbReference type="Proteomes" id="UP001162156">
    <property type="component" value="Unassembled WGS sequence"/>
</dbReference>
<proteinExistence type="inferred from homology"/>
<dbReference type="GO" id="GO:0051082">
    <property type="term" value="F:unfolded protein binding"/>
    <property type="evidence" value="ECO:0007669"/>
    <property type="project" value="TreeGrafter"/>
</dbReference>
<evidence type="ECO:0000256" key="4">
    <source>
        <dbReference type="PROSITE-ProRule" id="PRU00285"/>
    </source>
</evidence>
<dbReference type="InterPro" id="IPR001436">
    <property type="entry name" value="Alpha-crystallin/sHSP_animal"/>
</dbReference>
<dbReference type="PANTHER" id="PTHR45640">
    <property type="entry name" value="HEAT SHOCK PROTEIN HSP-12.2-RELATED"/>
    <property type="match status" value="1"/>
</dbReference>
<evidence type="ECO:0000313" key="7">
    <source>
        <dbReference type="EMBL" id="KAJ8964345.1"/>
    </source>
</evidence>
<gene>
    <name evidence="7" type="ORF">NQ314_004988</name>
</gene>
<name>A0AAV8ZI81_9CUCU</name>
<dbReference type="Gene3D" id="2.60.40.790">
    <property type="match status" value="1"/>
</dbReference>
<dbReference type="EMBL" id="JANEYF010001375">
    <property type="protein sequence ID" value="KAJ8964345.1"/>
    <property type="molecule type" value="Genomic_DNA"/>
</dbReference>
<keyword evidence="1" id="KW-0346">Stress response</keyword>
<dbReference type="PRINTS" id="PR00299">
    <property type="entry name" value="ACRYSTALLIN"/>
</dbReference>
<dbReference type="SUPFAM" id="SSF49764">
    <property type="entry name" value="HSP20-like chaperones"/>
    <property type="match status" value="1"/>
</dbReference>